<keyword evidence="2" id="KW-1185">Reference proteome</keyword>
<reference evidence="1 2" key="1">
    <citation type="submission" date="2019-02" db="EMBL/GenBank/DDBJ databases">
        <title>Deep-cultivation of Planctomycetes and their phenomic and genomic characterization uncovers novel biology.</title>
        <authorList>
            <person name="Wiegand S."/>
            <person name="Jogler M."/>
            <person name="Boedeker C."/>
            <person name="Pinto D."/>
            <person name="Vollmers J."/>
            <person name="Rivas-Marin E."/>
            <person name="Kohn T."/>
            <person name="Peeters S.H."/>
            <person name="Heuer A."/>
            <person name="Rast P."/>
            <person name="Oberbeckmann S."/>
            <person name="Bunk B."/>
            <person name="Jeske O."/>
            <person name="Meyerdierks A."/>
            <person name="Storesund J.E."/>
            <person name="Kallscheuer N."/>
            <person name="Luecker S."/>
            <person name="Lage O.M."/>
            <person name="Pohl T."/>
            <person name="Merkel B.J."/>
            <person name="Hornburger P."/>
            <person name="Mueller R.-W."/>
            <person name="Bruemmer F."/>
            <person name="Labrenz M."/>
            <person name="Spormann A.M."/>
            <person name="Op den Camp H."/>
            <person name="Overmann J."/>
            <person name="Amann R."/>
            <person name="Jetten M.S.M."/>
            <person name="Mascher T."/>
            <person name="Medema M.H."/>
            <person name="Devos D.P."/>
            <person name="Kaster A.-K."/>
            <person name="Ovreas L."/>
            <person name="Rohde M."/>
            <person name="Galperin M.Y."/>
            <person name="Jogler C."/>
        </authorList>
    </citation>
    <scope>NUCLEOTIDE SEQUENCE [LARGE SCALE GENOMIC DNA]</scope>
    <source>
        <strain evidence="1 2">K22_7</strain>
    </source>
</reference>
<accession>A0A517NBL9</accession>
<organism evidence="1 2">
    <name type="scientific">Rubripirellula lacrimiformis</name>
    <dbReference type="NCBI Taxonomy" id="1930273"/>
    <lineage>
        <taxon>Bacteria</taxon>
        <taxon>Pseudomonadati</taxon>
        <taxon>Planctomycetota</taxon>
        <taxon>Planctomycetia</taxon>
        <taxon>Pirellulales</taxon>
        <taxon>Pirellulaceae</taxon>
        <taxon>Rubripirellula</taxon>
    </lineage>
</organism>
<evidence type="ECO:0000313" key="2">
    <source>
        <dbReference type="Proteomes" id="UP000318538"/>
    </source>
</evidence>
<dbReference type="AlphaFoldDB" id="A0A517NBL9"/>
<protein>
    <submittedName>
        <fullName evidence="1">Uncharacterized protein</fullName>
    </submittedName>
</protein>
<dbReference type="RefSeq" id="WP_145170189.1">
    <property type="nucleotide sequence ID" value="NZ_CP036525.1"/>
</dbReference>
<evidence type="ECO:0000313" key="1">
    <source>
        <dbReference type="EMBL" id="QDT04532.1"/>
    </source>
</evidence>
<name>A0A517NBL9_9BACT</name>
<gene>
    <name evidence="1" type="ORF">K227x_29240</name>
</gene>
<proteinExistence type="predicted"/>
<dbReference type="EMBL" id="CP036525">
    <property type="protein sequence ID" value="QDT04532.1"/>
    <property type="molecule type" value="Genomic_DNA"/>
</dbReference>
<sequence length="305" mass="33780">MPTGPTSTSRKKFRRANVQWHAGAELSAVWAAYVVATGAACTDPKTEAVLIGPIADINNRFLSASIDVGVFWKNYVAQRMDDCDLSESATTALLAAGCHEMQLDQMANVVKKRLADARAAFSGRYPKLNEQLVLRGRPLRERWDTYGEGLLRGVERQIWNNSPPDDWWPTRTSGWLVQPLVGGDGHHDGSNEKFWIEAMLTDADPAVPEVLRVAWLVTQIAIEKHTRQRSSDTALLAAWQYASIPLVLAAAADVELVRGPELPIGRAMELWKFGDAAAADKLTRWWKEFTEAPTPLPVALRKLAV</sequence>
<dbReference type="Proteomes" id="UP000318538">
    <property type="component" value="Chromosome"/>
</dbReference>
<dbReference type="KEGG" id="rlc:K227x_29240"/>
<dbReference type="OrthoDB" id="282164at2"/>